<feature type="transmembrane region" description="Helical" evidence="7">
    <location>
        <begin position="107"/>
        <end position="130"/>
    </location>
</feature>
<dbReference type="EMBL" id="JACRSN010000002">
    <property type="protein sequence ID" value="MBC8532871.1"/>
    <property type="molecule type" value="Genomic_DNA"/>
</dbReference>
<feature type="transmembrane region" description="Helical" evidence="7">
    <location>
        <begin position="243"/>
        <end position="262"/>
    </location>
</feature>
<comment type="subcellular location">
    <subcellularLocation>
        <location evidence="1 7">Cell membrane</location>
        <topology evidence="1 7">Multi-pass membrane protein</topology>
    </subcellularLocation>
</comment>
<keyword evidence="4 7" id="KW-0812">Transmembrane</keyword>
<protein>
    <submittedName>
        <fullName evidence="9">Carbohydrate ABC transporter permease</fullName>
    </submittedName>
</protein>
<dbReference type="GO" id="GO:0055085">
    <property type="term" value="P:transmembrane transport"/>
    <property type="evidence" value="ECO:0007669"/>
    <property type="project" value="InterPro"/>
</dbReference>
<dbReference type="CDD" id="cd06261">
    <property type="entry name" value="TM_PBP2"/>
    <property type="match status" value="1"/>
</dbReference>
<keyword evidence="6 7" id="KW-0472">Membrane</keyword>
<dbReference type="RefSeq" id="WP_249318128.1">
    <property type="nucleotide sequence ID" value="NZ_JACRSN010000002.1"/>
</dbReference>
<dbReference type="InterPro" id="IPR050901">
    <property type="entry name" value="BP-dep_ABC_trans_perm"/>
</dbReference>
<keyword evidence="2 7" id="KW-0813">Transport</keyword>
<dbReference type="InterPro" id="IPR000515">
    <property type="entry name" value="MetI-like"/>
</dbReference>
<feature type="domain" description="ABC transmembrane type-1" evidence="8">
    <location>
        <begin position="71"/>
        <end position="262"/>
    </location>
</feature>
<dbReference type="Gene3D" id="1.10.3720.10">
    <property type="entry name" value="MetI-like"/>
    <property type="match status" value="1"/>
</dbReference>
<dbReference type="Proteomes" id="UP000651482">
    <property type="component" value="Unassembled WGS sequence"/>
</dbReference>
<evidence type="ECO:0000256" key="6">
    <source>
        <dbReference type="ARBA" id="ARBA00023136"/>
    </source>
</evidence>
<feature type="transmembrane region" description="Helical" evidence="7">
    <location>
        <begin position="12"/>
        <end position="35"/>
    </location>
</feature>
<evidence type="ECO:0000256" key="7">
    <source>
        <dbReference type="RuleBase" id="RU363032"/>
    </source>
</evidence>
<evidence type="ECO:0000313" key="9">
    <source>
        <dbReference type="EMBL" id="MBC8532871.1"/>
    </source>
</evidence>
<keyword evidence="5 7" id="KW-1133">Transmembrane helix</keyword>
<dbReference type="PROSITE" id="PS50928">
    <property type="entry name" value="ABC_TM1"/>
    <property type="match status" value="1"/>
</dbReference>
<dbReference type="Pfam" id="PF00528">
    <property type="entry name" value="BPD_transp_1"/>
    <property type="match status" value="1"/>
</dbReference>
<sequence length="277" mass="30610">MSNKKTNFVISRIVMYVILIVFLVFFLFPIIWLAITSVKPQAETMSPTLPSRLTMASYVETFTRYSFAKYFPNSVIVSLLSTLLVAIVAVPGAYGFAKYKYKGCRTLFMGCVLLRMVPFIALMVPLYIYLSNLGLINTKTALVIANMTFNLPLSLWIMESYFREFPNELIEAASIDGSGRVGTLIKIVAPISLPSISTVVILTFLTTWKEFLFAFISSASDESKTITVGIAALTQDYGIRWDLMSAAGTVCILPVLIIAICFQKYIIAGMTVGAVKG</sequence>
<evidence type="ECO:0000256" key="5">
    <source>
        <dbReference type="ARBA" id="ARBA00022989"/>
    </source>
</evidence>
<comment type="caution">
    <text evidence="9">The sequence shown here is derived from an EMBL/GenBank/DDBJ whole genome shotgun (WGS) entry which is preliminary data.</text>
</comment>
<dbReference type="PANTHER" id="PTHR32243">
    <property type="entry name" value="MALTOSE TRANSPORT SYSTEM PERMEASE-RELATED"/>
    <property type="match status" value="1"/>
</dbReference>
<dbReference type="SUPFAM" id="SSF161098">
    <property type="entry name" value="MetI-like"/>
    <property type="match status" value="1"/>
</dbReference>
<organism evidence="9 10">
    <name type="scientific">Yeguia hominis</name>
    <dbReference type="NCBI Taxonomy" id="2763662"/>
    <lineage>
        <taxon>Bacteria</taxon>
        <taxon>Bacillati</taxon>
        <taxon>Bacillota</taxon>
        <taxon>Clostridia</taxon>
        <taxon>Eubacteriales</taxon>
        <taxon>Yeguiaceae</taxon>
        <taxon>Yeguia</taxon>
    </lineage>
</organism>
<keyword evidence="3" id="KW-1003">Cell membrane</keyword>
<proteinExistence type="inferred from homology"/>
<gene>
    <name evidence="9" type="ORF">IAG03_02390</name>
</gene>
<feature type="transmembrane region" description="Helical" evidence="7">
    <location>
        <begin position="75"/>
        <end position="95"/>
    </location>
</feature>
<evidence type="ECO:0000256" key="4">
    <source>
        <dbReference type="ARBA" id="ARBA00022692"/>
    </source>
</evidence>
<dbReference type="AlphaFoldDB" id="A0A926D7V7"/>
<evidence type="ECO:0000313" key="10">
    <source>
        <dbReference type="Proteomes" id="UP000651482"/>
    </source>
</evidence>
<evidence type="ECO:0000256" key="1">
    <source>
        <dbReference type="ARBA" id="ARBA00004651"/>
    </source>
</evidence>
<reference evidence="9" key="1">
    <citation type="submission" date="2020-08" db="EMBL/GenBank/DDBJ databases">
        <title>Genome public.</title>
        <authorList>
            <person name="Liu C."/>
            <person name="Sun Q."/>
        </authorList>
    </citation>
    <scope>NUCLEOTIDE SEQUENCE</scope>
    <source>
        <strain evidence="9">NSJ-40</strain>
    </source>
</reference>
<evidence type="ECO:0000259" key="8">
    <source>
        <dbReference type="PROSITE" id="PS50928"/>
    </source>
</evidence>
<dbReference type="GO" id="GO:0005886">
    <property type="term" value="C:plasma membrane"/>
    <property type="evidence" value="ECO:0007669"/>
    <property type="project" value="UniProtKB-SubCell"/>
</dbReference>
<evidence type="ECO:0000256" key="3">
    <source>
        <dbReference type="ARBA" id="ARBA00022475"/>
    </source>
</evidence>
<keyword evidence="10" id="KW-1185">Reference proteome</keyword>
<dbReference type="InterPro" id="IPR035906">
    <property type="entry name" value="MetI-like_sf"/>
</dbReference>
<accession>A0A926D7V7</accession>
<feature type="transmembrane region" description="Helical" evidence="7">
    <location>
        <begin position="142"/>
        <end position="162"/>
    </location>
</feature>
<feature type="transmembrane region" description="Helical" evidence="7">
    <location>
        <begin position="183"/>
        <end position="205"/>
    </location>
</feature>
<comment type="similarity">
    <text evidence="7">Belongs to the binding-protein-dependent transport system permease family.</text>
</comment>
<dbReference type="PANTHER" id="PTHR32243:SF18">
    <property type="entry name" value="INNER MEMBRANE ABC TRANSPORTER PERMEASE PROTEIN YCJP"/>
    <property type="match status" value="1"/>
</dbReference>
<name>A0A926D7V7_9FIRM</name>
<evidence type="ECO:0000256" key="2">
    <source>
        <dbReference type="ARBA" id="ARBA00022448"/>
    </source>
</evidence>